<reference evidence="2 3" key="1">
    <citation type="submission" date="2016-02" db="EMBL/GenBank/DDBJ databases">
        <authorList>
            <person name="Wen L."/>
            <person name="He K."/>
            <person name="Yang H."/>
        </authorList>
    </citation>
    <scope>NUCLEOTIDE SEQUENCE [LARGE SCALE GENOMIC DNA]</scope>
    <source>
        <strain evidence="2 3">CZ1127</strain>
    </source>
</reference>
<dbReference type="KEGG" id="wfu:AXE80_00440"/>
<sequence>MKKISLLIATFVFVGAFAQKNKPKKESFTAEQKTQLMVKKMSVALDLTEKQEAKITPIVADKVKKIEAKMAEFKDRKKGERPERKEISNEEKFKTAMAHLEEQKALQNKMKSILNKEQYVSWKEMQTKQHHRRGEMMKKRSEKKRGDSKGKRDHKREKPAA</sequence>
<proteinExistence type="predicted"/>
<evidence type="ECO:0000313" key="3">
    <source>
        <dbReference type="Proteomes" id="UP000092967"/>
    </source>
</evidence>
<dbReference type="RefSeq" id="WP_068823958.1">
    <property type="nucleotide sequence ID" value="NZ_CP014224.1"/>
</dbReference>
<dbReference type="STRING" id="1790137.AXE80_00440"/>
<evidence type="ECO:0008006" key="4">
    <source>
        <dbReference type="Google" id="ProtNLM"/>
    </source>
</evidence>
<keyword evidence="3" id="KW-1185">Reference proteome</keyword>
<gene>
    <name evidence="2" type="ORF">AXE80_00440</name>
</gene>
<evidence type="ECO:0000313" key="2">
    <source>
        <dbReference type="EMBL" id="ANW94853.1"/>
    </source>
</evidence>
<evidence type="ECO:0000256" key="1">
    <source>
        <dbReference type="SAM" id="MobiDB-lite"/>
    </source>
</evidence>
<dbReference type="Proteomes" id="UP000092967">
    <property type="component" value="Chromosome"/>
</dbReference>
<dbReference type="EMBL" id="CP014224">
    <property type="protein sequence ID" value="ANW94853.1"/>
    <property type="molecule type" value="Genomic_DNA"/>
</dbReference>
<dbReference type="OrthoDB" id="956918at2"/>
<name>A0A1B1Y257_9FLAO</name>
<protein>
    <recommendedName>
        <fullName evidence="4">DUF4890 domain-containing protein</fullName>
    </recommendedName>
</protein>
<organism evidence="2 3">
    <name type="scientific">Wenyingzhuangia fucanilytica</name>
    <dbReference type="NCBI Taxonomy" id="1790137"/>
    <lineage>
        <taxon>Bacteria</taxon>
        <taxon>Pseudomonadati</taxon>
        <taxon>Bacteroidota</taxon>
        <taxon>Flavobacteriia</taxon>
        <taxon>Flavobacteriales</taxon>
        <taxon>Flavobacteriaceae</taxon>
        <taxon>Wenyingzhuangia</taxon>
    </lineage>
</organism>
<dbReference type="AlphaFoldDB" id="A0A1B1Y257"/>
<accession>A0A1B1Y257</accession>
<feature type="compositionally biased region" description="Basic and acidic residues" evidence="1">
    <location>
        <begin position="134"/>
        <end position="161"/>
    </location>
</feature>
<feature type="region of interest" description="Disordered" evidence="1">
    <location>
        <begin position="119"/>
        <end position="161"/>
    </location>
</feature>